<name>A0A0C2H192_9BILA</name>
<evidence type="ECO:0000313" key="1">
    <source>
        <dbReference type="EMBL" id="KIH63171.1"/>
    </source>
</evidence>
<dbReference type="AlphaFoldDB" id="A0A0C2H192"/>
<evidence type="ECO:0000313" key="2">
    <source>
        <dbReference type="Proteomes" id="UP000054047"/>
    </source>
</evidence>
<dbReference type="EMBL" id="KN728837">
    <property type="protein sequence ID" value="KIH63171.1"/>
    <property type="molecule type" value="Genomic_DNA"/>
</dbReference>
<keyword evidence="2" id="KW-1185">Reference proteome</keyword>
<sequence length="81" mass="8790">MDRFKAPDLGVSGPTDIMNDVADPTTMLSAMDFAEKSDHQLGGPPVVRLTFRGIHSPTALVQRLSLRCITCPAHLILFNLA</sequence>
<proteinExistence type="predicted"/>
<dbReference type="Proteomes" id="UP000054047">
    <property type="component" value="Unassembled WGS sequence"/>
</dbReference>
<protein>
    <submittedName>
        <fullName evidence="1">Uncharacterized protein</fullName>
    </submittedName>
</protein>
<reference evidence="1 2" key="1">
    <citation type="submission" date="2013-12" db="EMBL/GenBank/DDBJ databases">
        <title>Draft genome of the parsitic nematode Ancylostoma duodenale.</title>
        <authorList>
            <person name="Mitreva M."/>
        </authorList>
    </citation>
    <scope>NUCLEOTIDE SEQUENCE [LARGE SCALE GENOMIC DNA]</scope>
    <source>
        <strain evidence="1 2">Zhejiang</strain>
    </source>
</reference>
<dbReference type="OrthoDB" id="5867472at2759"/>
<organism evidence="1 2">
    <name type="scientific">Ancylostoma duodenale</name>
    <dbReference type="NCBI Taxonomy" id="51022"/>
    <lineage>
        <taxon>Eukaryota</taxon>
        <taxon>Metazoa</taxon>
        <taxon>Ecdysozoa</taxon>
        <taxon>Nematoda</taxon>
        <taxon>Chromadorea</taxon>
        <taxon>Rhabditida</taxon>
        <taxon>Rhabditina</taxon>
        <taxon>Rhabditomorpha</taxon>
        <taxon>Strongyloidea</taxon>
        <taxon>Ancylostomatidae</taxon>
        <taxon>Ancylostomatinae</taxon>
        <taxon>Ancylostoma</taxon>
    </lineage>
</organism>
<gene>
    <name evidence="1" type="ORF">ANCDUO_06528</name>
</gene>
<accession>A0A0C2H192</accession>